<dbReference type="InterPro" id="IPR016305">
    <property type="entry name" value="Mannose-6-P_Isomerase"/>
</dbReference>
<feature type="domain" description="Phosphomannose isomerase type I helical insertion" evidence="17">
    <location>
        <begin position="171"/>
        <end position="266"/>
    </location>
</feature>
<evidence type="ECO:0000256" key="9">
    <source>
        <dbReference type="ARBA" id="ARBA00023235"/>
    </source>
</evidence>
<dbReference type="Gene3D" id="1.10.441.10">
    <property type="entry name" value="Phosphomannose Isomerase, domain 2"/>
    <property type="match status" value="1"/>
</dbReference>
<reference evidence="18 19" key="1">
    <citation type="journal article" date="2011" name="Proc. Natl. Acad. Sci. U.S.A.">
        <title>Comparative genomics of xylose-fermenting fungi for enhanced biofuel production.</title>
        <authorList>
            <person name="Wohlbach D.J."/>
            <person name="Kuo A."/>
            <person name="Sato T.K."/>
            <person name="Potts K.M."/>
            <person name="Salamov A.A."/>
            <person name="LaButti K.M."/>
            <person name="Sun H."/>
            <person name="Clum A."/>
            <person name="Pangilinan J.L."/>
            <person name="Lindquist E.A."/>
            <person name="Lucas S."/>
            <person name="Lapidus A."/>
            <person name="Jin M."/>
            <person name="Gunawan C."/>
            <person name="Balan V."/>
            <person name="Dale B.E."/>
            <person name="Jeffries T.W."/>
            <person name="Zinkel R."/>
            <person name="Barry K.W."/>
            <person name="Grigoriev I.V."/>
            <person name="Gasch A.P."/>
        </authorList>
    </citation>
    <scope>NUCLEOTIDE SEQUENCE [LARGE SCALE GENOMIC DNA]</scope>
    <source>
        <strain evidence="18">ATCC 10573</strain>
        <strain evidence="19">ATCC 10573 / BCRC 21748 / CBS 615 / JCM 9827 / NBRC 10315 / NRRL Y-1498 / VKM Y-70</strain>
    </source>
</reference>
<feature type="active site" evidence="10">
    <location>
        <position position="304"/>
    </location>
</feature>
<accession>G3BEX1</accession>
<comment type="function">
    <text evidence="2">Involved in the synthesis of the GDP-mannose and dolichol-phosphate-mannose required for a number of critical mannosyl transfer reactions.</text>
</comment>
<evidence type="ECO:0000256" key="13">
    <source>
        <dbReference type="RuleBase" id="RU004189"/>
    </source>
</evidence>
<dbReference type="HOGENOM" id="CLU_026967_0_0_1"/>
<dbReference type="InterPro" id="IPR001250">
    <property type="entry name" value="Man6P_Isoase-1"/>
</dbReference>
<dbReference type="PANTHER" id="PTHR10309:SF0">
    <property type="entry name" value="MANNOSE-6-PHOSPHATE ISOMERASE"/>
    <property type="match status" value="1"/>
</dbReference>
<dbReference type="InterPro" id="IPR046456">
    <property type="entry name" value="PMI_typeI_C"/>
</dbReference>
<dbReference type="AlphaFoldDB" id="G3BEX1"/>
<dbReference type="EMBL" id="GL996528">
    <property type="protein sequence ID" value="EGV60959.1"/>
    <property type="molecule type" value="Genomic_DNA"/>
</dbReference>
<dbReference type="PROSITE" id="PS00965">
    <property type="entry name" value="PMI_I_1"/>
    <property type="match status" value="1"/>
</dbReference>
<evidence type="ECO:0000256" key="4">
    <source>
        <dbReference type="ARBA" id="ARBA00010772"/>
    </source>
</evidence>
<dbReference type="GO" id="GO:0005829">
    <property type="term" value="C:cytosol"/>
    <property type="evidence" value="ECO:0007669"/>
    <property type="project" value="TreeGrafter"/>
</dbReference>
<feature type="domain" description="Phosphomannose isomerase type I C-terminal" evidence="15">
    <location>
        <begin position="348"/>
        <end position="397"/>
    </location>
</feature>
<evidence type="ECO:0000256" key="14">
    <source>
        <dbReference type="RuleBase" id="RU004248"/>
    </source>
</evidence>
<evidence type="ECO:0000256" key="10">
    <source>
        <dbReference type="PIRSR" id="PIRSR001480-1"/>
    </source>
</evidence>
<dbReference type="Pfam" id="PF01238">
    <property type="entry name" value="PMI_typeI_C"/>
    <property type="match status" value="1"/>
</dbReference>
<dbReference type="KEGG" id="cten:18248109"/>
<feature type="binding site" evidence="11">
    <location>
        <position position="138"/>
    </location>
    <ligand>
        <name>Zn(2+)</name>
        <dbReference type="ChEBI" id="CHEBI:29105"/>
    </ligand>
</feature>
<keyword evidence="9 12" id="KW-0413">Isomerase</keyword>
<dbReference type="NCBIfam" id="TIGR00218">
    <property type="entry name" value="manA"/>
    <property type="match status" value="1"/>
</dbReference>
<dbReference type="PRINTS" id="PR00714">
    <property type="entry name" value="MAN6PISMRASE"/>
</dbReference>
<keyword evidence="8 11" id="KW-0862">Zinc</keyword>
<evidence type="ECO:0000259" key="17">
    <source>
        <dbReference type="Pfam" id="PF20512"/>
    </source>
</evidence>
<evidence type="ECO:0000256" key="1">
    <source>
        <dbReference type="ARBA" id="ARBA00000757"/>
    </source>
</evidence>
<dbReference type="GO" id="GO:0004476">
    <property type="term" value="F:mannose-6-phosphate isomerase activity"/>
    <property type="evidence" value="ECO:0007669"/>
    <property type="project" value="UniProtKB-EC"/>
</dbReference>
<name>G3BEX1_CANTC</name>
<dbReference type="InterPro" id="IPR014710">
    <property type="entry name" value="RmlC-like_jellyroll"/>
</dbReference>
<evidence type="ECO:0000256" key="8">
    <source>
        <dbReference type="ARBA" id="ARBA00022833"/>
    </source>
</evidence>
<feature type="binding site" evidence="11">
    <location>
        <position position="285"/>
    </location>
    <ligand>
        <name>Zn(2+)</name>
        <dbReference type="ChEBI" id="CHEBI:29105"/>
    </ligand>
</feature>
<evidence type="ECO:0000256" key="5">
    <source>
        <dbReference type="ARBA" id="ARBA00011956"/>
    </source>
</evidence>
<dbReference type="OrthoDB" id="6605218at2759"/>
<dbReference type="GO" id="GO:0009298">
    <property type="term" value="P:GDP-mannose biosynthetic process"/>
    <property type="evidence" value="ECO:0007669"/>
    <property type="project" value="UniProtKB-UniPathway"/>
</dbReference>
<dbReference type="STRING" id="590646.G3BEX1"/>
<dbReference type="GeneID" id="18248109"/>
<comment type="catalytic activity">
    <reaction evidence="1 12">
        <text>D-mannose 6-phosphate = D-fructose 6-phosphate</text>
        <dbReference type="Rhea" id="RHEA:12356"/>
        <dbReference type="ChEBI" id="CHEBI:58735"/>
        <dbReference type="ChEBI" id="CHEBI:61527"/>
        <dbReference type="EC" id="5.3.1.8"/>
    </reaction>
</comment>
<evidence type="ECO:0000256" key="11">
    <source>
        <dbReference type="PIRSR" id="PIRSR001480-2"/>
    </source>
</evidence>
<gene>
    <name evidence="18" type="ORF">CANTEDRAFT_115983</name>
</gene>
<evidence type="ECO:0000313" key="18">
    <source>
        <dbReference type="EMBL" id="EGV60960.1"/>
    </source>
</evidence>
<comment type="similarity">
    <text evidence="4 13">Belongs to the mannose-6-phosphate isomerase type 1 family.</text>
</comment>
<dbReference type="GO" id="GO:0008270">
    <property type="term" value="F:zinc ion binding"/>
    <property type="evidence" value="ECO:0007669"/>
    <property type="project" value="InterPro"/>
</dbReference>
<dbReference type="Proteomes" id="UP000000707">
    <property type="component" value="Unassembled WGS sequence"/>
</dbReference>
<evidence type="ECO:0000256" key="6">
    <source>
        <dbReference type="ARBA" id="ARBA00018236"/>
    </source>
</evidence>
<dbReference type="SUPFAM" id="SSF51182">
    <property type="entry name" value="RmlC-like cupins"/>
    <property type="match status" value="1"/>
</dbReference>
<sequence>MSLFRLDCGYQNYDWGKIGSSSAVAQFAASSNPATKIDESKPYAELWMGTHPSVPSKAVDAGNNTGKTLRELVESDPTAYLHSSIIEKFGSEKELPFLFKVLSIEKVLSIQAHPDKKLGAQLHAADPKNYPDDNHKPEMAIAVTAFEGFCGFKPLQELAQTLQTIPELNEIIGQDLVEEFVGGIKPDAELGSSDDAANRKLLQKVFGQLMNTEDTIIKAKARSLLARTKSEPELFGAISPFLAELIQRLDKQFPEDIGLFCGCLLLNHVHLKAGEAMFLQAKDPHAYISGDIIECMAASDNVVRAGFTPKFKDVKNLVEMLTYSYDSVEKQKMPLLPFAKSSGEAAKSVLYNPPIAEFAVLQIIFDTVAGKVQSFDGFEGPSIIICTEGSGSINITGSETSLPVKTGYVYFIGPNAEVQLESESTDKPFTTYRAFVEAE</sequence>
<dbReference type="PANTHER" id="PTHR10309">
    <property type="entry name" value="MANNOSE-6-PHOSPHATE ISOMERASE"/>
    <property type="match status" value="1"/>
</dbReference>
<protein>
    <recommendedName>
        <fullName evidence="6 12">Mannose-6-phosphate isomerase</fullName>
        <ecNumber evidence="5 12">5.3.1.8</ecNumber>
    </recommendedName>
</protein>
<organism evidence="19">
    <name type="scientific">Candida tenuis (strain ATCC 10573 / BCRC 21748 / CBS 615 / JCM 9827 / NBRC 10315 / NRRL Y-1498 / VKM Y-70)</name>
    <name type="common">Yeast</name>
    <name type="synonym">Yamadazyma tenuis</name>
    <dbReference type="NCBI Taxonomy" id="590646"/>
    <lineage>
        <taxon>Eukaryota</taxon>
        <taxon>Fungi</taxon>
        <taxon>Dikarya</taxon>
        <taxon>Ascomycota</taxon>
        <taxon>Saccharomycotina</taxon>
        <taxon>Pichiomycetes</taxon>
        <taxon>Debaryomycetaceae</taxon>
        <taxon>Yamadazyma</taxon>
    </lineage>
</organism>
<dbReference type="PIRSF" id="PIRSF001480">
    <property type="entry name" value="Mannose-6-phosphate_isomerase"/>
    <property type="match status" value="1"/>
</dbReference>
<keyword evidence="19" id="KW-1185">Reference proteome</keyword>
<dbReference type="PROSITE" id="PS00966">
    <property type="entry name" value="PMI_I_2"/>
    <property type="match status" value="1"/>
</dbReference>
<dbReference type="InterPro" id="IPR046457">
    <property type="entry name" value="PMI_typeI_cat"/>
</dbReference>
<comment type="pathway">
    <text evidence="3 14">Nucleotide-sugar biosynthesis; GDP-alpha-D-mannose biosynthesis; alpha-D-mannose 1-phosphate from D-fructose 6-phosphate: step 1/2.</text>
</comment>
<feature type="binding site" evidence="11">
    <location>
        <position position="113"/>
    </location>
    <ligand>
        <name>Zn(2+)</name>
        <dbReference type="ChEBI" id="CHEBI:29105"/>
    </ligand>
</feature>
<feature type="binding site" evidence="11">
    <location>
        <position position="111"/>
    </location>
    <ligand>
        <name>Zn(2+)</name>
        <dbReference type="ChEBI" id="CHEBI:29105"/>
    </ligand>
</feature>
<evidence type="ECO:0000256" key="7">
    <source>
        <dbReference type="ARBA" id="ARBA00022723"/>
    </source>
</evidence>
<dbReference type="eggNOG" id="KOG2757">
    <property type="taxonomic scope" value="Eukaryota"/>
</dbReference>
<evidence type="ECO:0000256" key="3">
    <source>
        <dbReference type="ARBA" id="ARBA00004666"/>
    </source>
</evidence>
<comment type="cofactor">
    <cofactor evidence="11 12">
        <name>Zn(2+)</name>
        <dbReference type="ChEBI" id="CHEBI:29105"/>
    </cofactor>
    <text evidence="11 12">Binds 1 zinc ion per subunit.</text>
</comment>
<dbReference type="GO" id="GO:0005975">
    <property type="term" value="P:carbohydrate metabolic process"/>
    <property type="evidence" value="ECO:0007669"/>
    <property type="project" value="InterPro"/>
</dbReference>
<dbReference type="Gene3D" id="2.60.120.10">
    <property type="entry name" value="Jelly Rolls"/>
    <property type="match status" value="2"/>
</dbReference>
<dbReference type="InterPro" id="IPR011051">
    <property type="entry name" value="RmlC_Cupin_sf"/>
</dbReference>
<dbReference type="FunFam" id="1.10.441.10:FF:000001">
    <property type="entry name" value="Mannose-6-phosphate isomerase"/>
    <property type="match status" value="1"/>
</dbReference>
<dbReference type="Pfam" id="PF20511">
    <property type="entry name" value="PMI_typeI_cat"/>
    <property type="match status" value="1"/>
</dbReference>
<dbReference type="UniPathway" id="UPA00126">
    <property type="reaction ID" value="UER00423"/>
</dbReference>
<keyword evidence="7 11" id="KW-0479">Metal-binding</keyword>
<evidence type="ECO:0000256" key="12">
    <source>
        <dbReference type="RuleBase" id="RU000611"/>
    </source>
</evidence>
<evidence type="ECO:0000259" key="16">
    <source>
        <dbReference type="Pfam" id="PF20511"/>
    </source>
</evidence>
<dbReference type="EMBL" id="GL996528">
    <property type="protein sequence ID" value="EGV60960.1"/>
    <property type="molecule type" value="Genomic_DNA"/>
</dbReference>
<evidence type="ECO:0000313" key="19">
    <source>
        <dbReference type="Proteomes" id="UP000000707"/>
    </source>
</evidence>
<evidence type="ECO:0000256" key="2">
    <source>
        <dbReference type="ARBA" id="ARBA00002564"/>
    </source>
</evidence>
<dbReference type="EC" id="5.3.1.8" evidence="5 12"/>
<feature type="domain" description="Phosphomannose isomerase type I catalytic" evidence="16">
    <location>
        <begin position="3"/>
        <end position="155"/>
    </location>
</feature>
<dbReference type="InterPro" id="IPR046458">
    <property type="entry name" value="PMI_typeI_hel"/>
</dbReference>
<dbReference type="CDD" id="cd07011">
    <property type="entry name" value="cupin_PMI_type_I_N"/>
    <property type="match status" value="1"/>
</dbReference>
<dbReference type="InterPro" id="IPR018050">
    <property type="entry name" value="Pmannose_isomerase-type1_CS"/>
</dbReference>
<proteinExistence type="inferred from homology"/>
<evidence type="ECO:0000259" key="15">
    <source>
        <dbReference type="Pfam" id="PF01238"/>
    </source>
</evidence>
<dbReference type="Pfam" id="PF20512">
    <property type="entry name" value="PMI_typeI_hel"/>
    <property type="match status" value="1"/>
</dbReference>